<proteinExistence type="predicted"/>
<reference evidence="3" key="1">
    <citation type="submission" date="2017-02" db="UniProtKB">
        <authorList>
            <consortium name="WormBaseParasite"/>
        </authorList>
    </citation>
    <scope>IDENTIFICATION</scope>
</reference>
<dbReference type="Proteomes" id="UP000271162">
    <property type="component" value="Unassembled WGS sequence"/>
</dbReference>
<gene>
    <name evidence="1" type="ORF">NBR_LOCUS8643</name>
</gene>
<sequence length="96" mass="10861">MVVVDDGIFLPFSLYSRCIDAKATLEPTVVIREQYPSSWVEIAVEAGKICWYAGFFPASSFASSAPTRNRFVQSPSEVMKRRFSSYKQHSIASREM</sequence>
<dbReference type="AlphaFoldDB" id="A0A0N4XZM3"/>
<evidence type="ECO:0000313" key="2">
    <source>
        <dbReference type="Proteomes" id="UP000271162"/>
    </source>
</evidence>
<evidence type="ECO:0000313" key="3">
    <source>
        <dbReference type="WBParaSite" id="NBR_0000864201-mRNA-1"/>
    </source>
</evidence>
<name>A0A0N4XZM3_NIPBR</name>
<dbReference type="WBParaSite" id="NBR_0000864201-mRNA-1">
    <property type="protein sequence ID" value="NBR_0000864201-mRNA-1"/>
    <property type="gene ID" value="NBR_0000864201"/>
</dbReference>
<accession>A0A0N4XZM3</accession>
<reference evidence="1 2" key="2">
    <citation type="submission" date="2018-11" db="EMBL/GenBank/DDBJ databases">
        <authorList>
            <consortium name="Pathogen Informatics"/>
        </authorList>
    </citation>
    <scope>NUCLEOTIDE SEQUENCE [LARGE SCALE GENOMIC DNA]</scope>
</reference>
<keyword evidence="2" id="KW-1185">Reference proteome</keyword>
<dbReference type="EMBL" id="UYSL01020032">
    <property type="protein sequence ID" value="VDL72232.1"/>
    <property type="molecule type" value="Genomic_DNA"/>
</dbReference>
<organism evidence="3">
    <name type="scientific">Nippostrongylus brasiliensis</name>
    <name type="common">Rat hookworm</name>
    <dbReference type="NCBI Taxonomy" id="27835"/>
    <lineage>
        <taxon>Eukaryota</taxon>
        <taxon>Metazoa</taxon>
        <taxon>Ecdysozoa</taxon>
        <taxon>Nematoda</taxon>
        <taxon>Chromadorea</taxon>
        <taxon>Rhabditida</taxon>
        <taxon>Rhabditina</taxon>
        <taxon>Rhabditomorpha</taxon>
        <taxon>Strongyloidea</taxon>
        <taxon>Heligmosomidae</taxon>
        <taxon>Nippostrongylus</taxon>
    </lineage>
</organism>
<evidence type="ECO:0000313" key="1">
    <source>
        <dbReference type="EMBL" id="VDL72232.1"/>
    </source>
</evidence>
<protein>
    <submittedName>
        <fullName evidence="3">Transposase</fullName>
    </submittedName>
</protein>